<name>A0AAN6TW68_9PEZI</name>
<sequence>MTPEFEAKLKKAVENGDLPNAVMLARDKSGKIDYSFCVGQTSLEEGAPPITPTTLLTMASMTKLLTALCLLNLIQQGVLELDEPVTQYLPTLEEQPILTGFDEAGKPTFKPRTLPITLRHLLTHTAGTGYLFLDERLMQWAKATGFPLPIPLRHSPLSGGRSVDSRFGYPLLFEPGEGWVYGSGLDWAGRLIEKMTGAFFDDFLHDNVLRKVGVPHGGITFHPGRFGTPPVDVMAGMSKRDKQTGKVVAMPEAEYDNDNEAFGGEGCFGGMGEYMKVLYSLLMDDGKILAPEYAKLLFEPLLPPKEKEALHKALEDPDWAVGHIPEGVDYDWSAGGLLTNSDNHEYRKKGFVQWSGAWNLSWFIDREAGVCGVFGTQINPPADPTARAYMKEFEELIYAKIKT</sequence>
<dbReference type="AlphaFoldDB" id="A0AAN6TW68"/>
<dbReference type="PANTHER" id="PTHR43283">
    <property type="entry name" value="BETA-LACTAMASE-RELATED"/>
    <property type="match status" value="1"/>
</dbReference>
<evidence type="ECO:0000313" key="4">
    <source>
        <dbReference type="EMBL" id="KAK4121759.1"/>
    </source>
</evidence>
<proteinExistence type="inferred from homology"/>
<feature type="domain" description="Beta-lactamase-related" evidence="3">
    <location>
        <begin position="8"/>
        <end position="388"/>
    </location>
</feature>
<reference evidence="4" key="1">
    <citation type="journal article" date="2023" name="Mol. Phylogenet. Evol.">
        <title>Genome-scale phylogeny and comparative genomics of the fungal order Sordariales.</title>
        <authorList>
            <person name="Hensen N."/>
            <person name="Bonometti L."/>
            <person name="Westerberg I."/>
            <person name="Brannstrom I.O."/>
            <person name="Guillou S."/>
            <person name="Cros-Aarteil S."/>
            <person name="Calhoun S."/>
            <person name="Haridas S."/>
            <person name="Kuo A."/>
            <person name="Mondo S."/>
            <person name="Pangilinan J."/>
            <person name="Riley R."/>
            <person name="LaButti K."/>
            <person name="Andreopoulos B."/>
            <person name="Lipzen A."/>
            <person name="Chen C."/>
            <person name="Yan M."/>
            <person name="Daum C."/>
            <person name="Ng V."/>
            <person name="Clum A."/>
            <person name="Steindorff A."/>
            <person name="Ohm R.A."/>
            <person name="Martin F."/>
            <person name="Silar P."/>
            <person name="Natvig D.O."/>
            <person name="Lalanne C."/>
            <person name="Gautier V."/>
            <person name="Ament-Velasquez S.L."/>
            <person name="Kruys A."/>
            <person name="Hutchinson M.I."/>
            <person name="Powell A.J."/>
            <person name="Barry K."/>
            <person name="Miller A.N."/>
            <person name="Grigoriev I.V."/>
            <person name="Debuchy R."/>
            <person name="Gladieux P."/>
            <person name="Hiltunen Thoren M."/>
            <person name="Johannesson H."/>
        </authorList>
    </citation>
    <scope>NUCLEOTIDE SEQUENCE</scope>
    <source>
        <strain evidence="4">CBS 731.68</strain>
    </source>
</reference>
<accession>A0AAN6TW68</accession>
<dbReference type="SUPFAM" id="SSF56601">
    <property type="entry name" value="beta-lactamase/transpeptidase-like"/>
    <property type="match status" value="1"/>
</dbReference>
<keyword evidence="5" id="KW-1185">Reference proteome</keyword>
<comment type="similarity">
    <text evidence="1">Belongs to the class-A beta-lactamase family.</text>
</comment>
<evidence type="ECO:0000256" key="2">
    <source>
        <dbReference type="ARBA" id="ARBA00022801"/>
    </source>
</evidence>
<dbReference type="EMBL" id="MU853232">
    <property type="protein sequence ID" value="KAK4121759.1"/>
    <property type="molecule type" value="Genomic_DNA"/>
</dbReference>
<reference evidence="4" key="2">
    <citation type="submission" date="2023-05" db="EMBL/GenBank/DDBJ databases">
        <authorList>
            <consortium name="Lawrence Berkeley National Laboratory"/>
            <person name="Steindorff A."/>
            <person name="Hensen N."/>
            <person name="Bonometti L."/>
            <person name="Westerberg I."/>
            <person name="Brannstrom I.O."/>
            <person name="Guillou S."/>
            <person name="Cros-Aarteil S."/>
            <person name="Calhoun S."/>
            <person name="Haridas S."/>
            <person name="Kuo A."/>
            <person name="Mondo S."/>
            <person name="Pangilinan J."/>
            <person name="Riley R."/>
            <person name="Labutti K."/>
            <person name="Andreopoulos B."/>
            <person name="Lipzen A."/>
            <person name="Chen C."/>
            <person name="Yanf M."/>
            <person name="Daum C."/>
            <person name="Ng V."/>
            <person name="Clum A."/>
            <person name="Ohm R."/>
            <person name="Martin F."/>
            <person name="Silar P."/>
            <person name="Natvig D."/>
            <person name="Lalanne C."/>
            <person name="Gautier V."/>
            <person name="Ament-Velasquez S.L."/>
            <person name="Kruys A."/>
            <person name="Hutchinson M.I."/>
            <person name="Powell A.J."/>
            <person name="Barry K."/>
            <person name="Miller A.N."/>
            <person name="Grigoriev I.V."/>
            <person name="Debuchy R."/>
            <person name="Gladieux P."/>
            <person name="Thoren M.H."/>
            <person name="Johannesson H."/>
        </authorList>
    </citation>
    <scope>NUCLEOTIDE SEQUENCE</scope>
    <source>
        <strain evidence="4">CBS 731.68</strain>
    </source>
</reference>
<protein>
    <submittedName>
        <fullName evidence="4">Beta-lactamase/transpeptidase-like protein</fullName>
    </submittedName>
</protein>
<dbReference type="GO" id="GO:0016787">
    <property type="term" value="F:hydrolase activity"/>
    <property type="evidence" value="ECO:0007669"/>
    <property type="project" value="UniProtKB-KW"/>
</dbReference>
<evidence type="ECO:0000259" key="3">
    <source>
        <dbReference type="Pfam" id="PF00144"/>
    </source>
</evidence>
<dbReference type="Pfam" id="PF00144">
    <property type="entry name" value="Beta-lactamase"/>
    <property type="match status" value="1"/>
</dbReference>
<evidence type="ECO:0000256" key="1">
    <source>
        <dbReference type="ARBA" id="ARBA00009009"/>
    </source>
</evidence>
<dbReference type="Gene3D" id="3.40.710.10">
    <property type="entry name" value="DD-peptidase/beta-lactamase superfamily"/>
    <property type="match status" value="1"/>
</dbReference>
<dbReference type="Proteomes" id="UP001302602">
    <property type="component" value="Unassembled WGS sequence"/>
</dbReference>
<keyword evidence="2" id="KW-0378">Hydrolase</keyword>
<gene>
    <name evidence="4" type="ORF">N657DRAFT_576692</name>
</gene>
<dbReference type="PANTHER" id="PTHR43283:SF17">
    <property type="entry name" value="(LOVD), PUTATIVE (AFU_ORTHOLOGUE AFUA_5G00920)-RELATED"/>
    <property type="match status" value="1"/>
</dbReference>
<comment type="caution">
    <text evidence="4">The sequence shown here is derived from an EMBL/GenBank/DDBJ whole genome shotgun (WGS) entry which is preliminary data.</text>
</comment>
<dbReference type="InterPro" id="IPR001466">
    <property type="entry name" value="Beta-lactam-related"/>
</dbReference>
<dbReference type="InterPro" id="IPR050789">
    <property type="entry name" value="Diverse_Enzym_Activities"/>
</dbReference>
<dbReference type="RefSeq" id="XP_062645530.1">
    <property type="nucleotide sequence ID" value="XM_062789198.1"/>
</dbReference>
<evidence type="ECO:0000313" key="5">
    <source>
        <dbReference type="Proteomes" id="UP001302602"/>
    </source>
</evidence>
<dbReference type="InterPro" id="IPR012338">
    <property type="entry name" value="Beta-lactam/transpept-like"/>
</dbReference>
<organism evidence="4 5">
    <name type="scientific">Parathielavia appendiculata</name>
    <dbReference type="NCBI Taxonomy" id="2587402"/>
    <lineage>
        <taxon>Eukaryota</taxon>
        <taxon>Fungi</taxon>
        <taxon>Dikarya</taxon>
        <taxon>Ascomycota</taxon>
        <taxon>Pezizomycotina</taxon>
        <taxon>Sordariomycetes</taxon>
        <taxon>Sordariomycetidae</taxon>
        <taxon>Sordariales</taxon>
        <taxon>Chaetomiaceae</taxon>
        <taxon>Parathielavia</taxon>
    </lineage>
</organism>
<dbReference type="GeneID" id="87825968"/>